<evidence type="ECO:0000313" key="2">
    <source>
        <dbReference type="EMBL" id="KAK8143496.1"/>
    </source>
</evidence>
<dbReference type="AlphaFoldDB" id="A0AAW0RNN6"/>
<dbReference type="Proteomes" id="UP001397290">
    <property type="component" value="Unassembled WGS sequence"/>
</dbReference>
<organism evidence="2 3">
    <name type="scientific">Beauveria asiatica</name>
    <dbReference type="NCBI Taxonomy" id="1069075"/>
    <lineage>
        <taxon>Eukaryota</taxon>
        <taxon>Fungi</taxon>
        <taxon>Dikarya</taxon>
        <taxon>Ascomycota</taxon>
        <taxon>Pezizomycotina</taxon>
        <taxon>Sordariomycetes</taxon>
        <taxon>Hypocreomycetidae</taxon>
        <taxon>Hypocreales</taxon>
        <taxon>Cordycipitaceae</taxon>
        <taxon>Beauveria</taxon>
    </lineage>
</organism>
<reference evidence="2 3" key="1">
    <citation type="submission" date="2020-02" db="EMBL/GenBank/DDBJ databases">
        <title>Comparative genomics of the hypocrealean fungal genus Beauvera.</title>
        <authorList>
            <person name="Showalter D.N."/>
            <person name="Bushley K.E."/>
            <person name="Rehner S.A."/>
        </authorList>
    </citation>
    <scope>NUCLEOTIDE SEQUENCE [LARGE SCALE GENOMIC DNA]</scope>
    <source>
        <strain evidence="2 3">ARSEF4384</strain>
    </source>
</reference>
<feature type="region of interest" description="Disordered" evidence="1">
    <location>
        <begin position="124"/>
        <end position="150"/>
    </location>
</feature>
<comment type="caution">
    <text evidence="2">The sequence shown here is derived from an EMBL/GenBank/DDBJ whole genome shotgun (WGS) entry which is preliminary data.</text>
</comment>
<name>A0AAW0RNN6_9HYPO</name>
<dbReference type="EMBL" id="JAAHCF010000505">
    <property type="protein sequence ID" value="KAK8143496.1"/>
    <property type="molecule type" value="Genomic_DNA"/>
</dbReference>
<feature type="region of interest" description="Disordered" evidence="1">
    <location>
        <begin position="63"/>
        <end position="93"/>
    </location>
</feature>
<evidence type="ECO:0000313" key="3">
    <source>
        <dbReference type="Proteomes" id="UP001397290"/>
    </source>
</evidence>
<gene>
    <name evidence="2" type="ORF">G3M48_007170</name>
</gene>
<dbReference type="Gene3D" id="1.20.910.10">
    <property type="entry name" value="Heme oxygenase-like"/>
    <property type="match status" value="1"/>
</dbReference>
<accession>A0AAW0RNN6</accession>
<evidence type="ECO:0000256" key="1">
    <source>
        <dbReference type="SAM" id="MobiDB-lite"/>
    </source>
</evidence>
<keyword evidence="3" id="KW-1185">Reference proteome</keyword>
<sequence length="150" mass="16613">MYLDIATVGDAPRREVRCRLGAARVGCRRARQHPARIPLLRIPFLPLHRRAVRLGRQLAHLMPPPAACRPRPSSTGCGASRRSFDGMQSPTDKEAPLPWLEAAVVFYATERCYLDAWTWAASQMDGSKDGAAEEDEDGGRAKAGVYRQLD</sequence>
<proteinExistence type="predicted"/>
<dbReference type="InterPro" id="IPR016084">
    <property type="entry name" value="Haem_Oase-like_multi-hlx"/>
</dbReference>
<protein>
    <submittedName>
        <fullName evidence="2">Uncharacterized protein</fullName>
    </submittedName>
</protein>